<dbReference type="GO" id="GO:0008270">
    <property type="term" value="F:zinc ion binding"/>
    <property type="evidence" value="ECO:0007669"/>
    <property type="project" value="UniProtKB-UniRule"/>
</dbReference>
<dbReference type="FunFam" id="1.10.8.50:FF:000003">
    <property type="entry name" value="Formamidopyrimidine-DNA glycosylase"/>
    <property type="match status" value="1"/>
</dbReference>
<evidence type="ECO:0000256" key="5">
    <source>
        <dbReference type="ARBA" id="ARBA00022763"/>
    </source>
</evidence>
<evidence type="ECO:0000313" key="19">
    <source>
        <dbReference type="EMBL" id="ERN43012.1"/>
    </source>
</evidence>
<dbReference type="EC" id="4.2.99.18" evidence="16"/>
<dbReference type="SUPFAM" id="SSF57716">
    <property type="entry name" value="Glucocorticoid receptor-like (DNA-binding domain)"/>
    <property type="match status" value="1"/>
</dbReference>
<feature type="domain" description="Formamidopyrimidine-DNA glycosylase catalytic" evidence="18">
    <location>
        <begin position="2"/>
        <end position="132"/>
    </location>
</feature>
<evidence type="ECO:0000256" key="3">
    <source>
        <dbReference type="ARBA" id="ARBA00011245"/>
    </source>
</evidence>
<dbReference type="GO" id="GO:0003690">
    <property type="term" value="F:double-stranded DNA binding"/>
    <property type="evidence" value="ECO:0007669"/>
    <property type="project" value="UniProtKB-ARBA"/>
</dbReference>
<dbReference type="CDD" id="cd08966">
    <property type="entry name" value="EcFpg-like_N"/>
    <property type="match status" value="1"/>
</dbReference>
<evidence type="ECO:0000256" key="12">
    <source>
        <dbReference type="ARBA" id="ARBA00023268"/>
    </source>
</evidence>
<dbReference type="PROSITE" id="PS51066">
    <property type="entry name" value="ZF_FPG_2"/>
    <property type="match status" value="1"/>
</dbReference>
<comment type="cofactor">
    <cofactor evidence="16">
        <name>Zn(2+)</name>
        <dbReference type="ChEBI" id="CHEBI:29105"/>
    </cofactor>
    <text evidence="16">Binds 1 zinc ion per subunit.</text>
</comment>
<dbReference type="Gene3D" id="1.10.8.50">
    <property type="match status" value="1"/>
</dbReference>
<evidence type="ECO:0000313" key="20">
    <source>
        <dbReference type="Proteomes" id="UP000016960"/>
    </source>
</evidence>
<dbReference type="SMART" id="SM01232">
    <property type="entry name" value="H2TH"/>
    <property type="match status" value="1"/>
</dbReference>
<keyword evidence="4 16" id="KW-0479">Metal-binding</keyword>
<dbReference type="PANTHER" id="PTHR22993:SF9">
    <property type="entry name" value="FORMAMIDOPYRIMIDINE-DNA GLYCOSYLASE"/>
    <property type="match status" value="1"/>
</dbReference>
<dbReference type="OrthoDB" id="9800855at2"/>
<reference evidence="19 20" key="1">
    <citation type="submission" date="2013-05" db="EMBL/GenBank/DDBJ databases">
        <title>Draft genome sequence of Rubidibacter lacunae KORDI 51-2.</title>
        <authorList>
            <person name="Choi D.H."/>
            <person name="Noh J.H."/>
            <person name="Kwon K.-K."/>
            <person name="Lee J.-H."/>
            <person name="Ryu J.-Y."/>
        </authorList>
    </citation>
    <scope>NUCLEOTIDE SEQUENCE [LARGE SCALE GENOMIC DNA]</scope>
    <source>
        <strain evidence="19 20">KORDI 51-2</strain>
    </source>
</reference>
<dbReference type="PROSITE" id="PS01242">
    <property type="entry name" value="ZF_FPG_1"/>
    <property type="match status" value="1"/>
</dbReference>
<dbReference type="InterPro" id="IPR015886">
    <property type="entry name" value="H2TH_FPG"/>
</dbReference>
<name>U5DQ88_9CHRO</name>
<keyword evidence="20" id="KW-1185">Reference proteome</keyword>
<accession>U5DQ88</accession>
<dbReference type="Gene3D" id="3.20.190.10">
    <property type="entry name" value="MutM-like, N-terminal"/>
    <property type="match status" value="1"/>
</dbReference>
<feature type="binding site" evidence="16">
    <location>
        <position position="110"/>
    </location>
    <ligand>
        <name>DNA</name>
        <dbReference type="ChEBI" id="CHEBI:16991"/>
    </ligand>
</feature>
<keyword evidence="13 16" id="KW-0326">Glycosidase</keyword>
<dbReference type="STRING" id="582515.KR51_00003250"/>
<dbReference type="NCBIfam" id="NF010551">
    <property type="entry name" value="PRK13945.1"/>
    <property type="match status" value="1"/>
</dbReference>
<keyword evidence="5 16" id="KW-0227">DNA damage</keyword>
<evidence type="ECO:0000256" key="15">
    <source>
        <dbReference type="ARBA" id="ARBA00060177"/>
    </source>
</evidence>
<dbReference type="SUPFAM" id="SSF81624">
    <property type="entry name" value="N-terminal domain of MutM-like DNA repair proteins"/>
    <property type="match status" value="1"/>
</dbReference>
<evidence type="ECO:0000256" key="11">
    <source>
        <dbReference type="ARBA" id="ARBA00023239"/>
    </source>
</evidence>
<dbReference type="InterPro" id="IPR000214">
    <property type="entry name" value="Znf_DNA_glyclase/AP_lyase"/>
</dbReference>
<dbReference type="PANTHER" id="PTHR22993">
    <property type="entry name" value="FORMAMIDOPYRIMIDINE-DNA GLYCOSYLASE"/>
    <property type="match status" value="1"/>
</dbReference>
<evidence type="ECO:0000256" key="7">
    <source>
        <dbReference type="ARBA" id="ARBA00022801"/>
    </source>
</evidence>
<dbReference type="InterPro" id="IPR035937">
    <property type="entry name" value="FPG_N"/>
</dbReference>
<keyword evidence="7 16" id="KW-0378">Hydrolase</keyword>
<keyword evidence="6 16" id="KW-0863">Zinc-finger</keyword>
<feature type="active site" description="Proton donor; for delta-elimination activity" evidence="16">
    <location>
        <position position="283"/>
    </location>
</feature>
<evidence type="ECO:0000256" key="13">
    <source>
        <dbReference type="ARBA" id="ARBA00023295"/>
    </source>
</evidence>
<dbReference type="SMART" id="SM00898">
    <property type="entry name" value="Fapy_DNA_glyco"/>
    <property type="match status" value="1"/>
</dbReference>
<feature type="active site" description="Schiff-base intermediate with DNA" evidence="16">
    <location>
        <position position="2"/>
    </location>
</feature>
<evidence type="ECO:0000256" key="14">
    <source>
        <dbReference type="ARBA" id="ARBA00044632"/>
    </source>
</evidence>
<comment type="caution">
    <text evidence="19">The sequence shown here is derived from an EMBL/GenBank/DDBJ whole genome shotgun (WGS) entry which is preliminary data.</text>
</comment>
<dbReference type="SUPFAM" id="SSF46946">
    <property type="entry name" value="S13-like H2TH domain"/>
    <property type="match status" value="1"/>
</dbReference>
<keyword evidence="12 16" id="KW-0511">Multifunctional enzyme</keyword>
<dbReference type="Pfam" id="PF06827">
    <property type="entry name" value="zf-FPG_IleRS"/>
    <property type="match status" value="1"/>
</dbReference>
<dbReference type="AlphaFoldDB" id="U5DQ88"/>
<dbReference type="RefSeq" id="WP_022604080.1">
    <property type="nucleotide sequence ID" value="NZ_ASSJ01000004.1"/>
</dbReference>
<dbReference type="InterPro" id="IPR015887">
    <property type="entry name" value="DNA_glyclase_Znf_dom_DNA_BS"/>
</dbReference>
<dbReference type="InterPro" id="IPR012319">
    <property type="entry name" value="FPG_cat"/>
</dbReference>
<dbReference type="HAMAP" id="MF_00103">
    <property type="entry name" value="Fapy_DNA_glycosyl"/>
    <property type="match status" value="1"/>
</dbReference>
<feature type="domain" description="FPG-type" evidence="17">
    <location>
        <begin position="259"/>
        <end position="293"/>
    </location>
</feature>
<evidence type="ECO:0000259" key="17">
    <source>
        <dbReference type="PROSITE" id="PS51066"/>
    </source>
</evidence>
<evidence type="ECO:0000259" key="18">
    <source>
        <dbReference type="PROSITE" id="PS51068"/>
    </source>
</evidence>
<organism evidence="19 20">
    <name type="scientific">Rubidibacter lacunae KORDI 51-2</name>
    <dbReference type="NCBI Taxonomy" id="582515"/>
    <lineage>
        <taxon>Bacteria</taxon>
        <taxon>Bacillati</taxon>
        <taxon>Cyanobacteriota</taxon>
        <taxon>Cyanophyceae</taxon>
        <taxon>Oscillatoriophycideae</taxon>
        <taxon>Chroococcales</taxon>
        <taxon>Aphanothecaceae</taxon>
        <taxon>Rubidibacter</taxon>
    </lineage>
</organism>
<comment type="function">
    <text evidence="15">Involved in base excision repair of DNA damaged by oxidation or by mutagenic agents. Acts as a DNA glycosylase that recognizes and removes damaged bases. Has a preference for oxidized purines, such as 7,8-dihydro-8-oxoguanine (8-oxoG). Has AP (apurinic/apyrimidinic) lyase activity and introduces nicks in the DNA strand. Cleaves the DNA backbone by beta-delta elimination to generate a single-strand break at the site of the removed base with both 3'- and 5'-phosphates.</text>
</comment>
<proteinExistence type="inferred from homology"/>
<comment type="subunit">
    <text evidence="3 16">Monomer.</text>
</comment>
<feature type="active site" description="Proton donor; for beta-elimination activity" evidence="16">
    <location>
        <position position="60"/>
    </location>
</feature>
<gene>
    <name evidence="16" type="primary">mutM</name>
    <name evidence="16" type="synonym">fpg</name>
    <name evidence="19" type="ORF">KR51_00003250</name>
</gene>
<keyword evidence="11 16" id="KW-0456">Lyase</keyword>
<dbReference type="GO" id="GO:0034039">
    <property type="term" value="F:8-oxo-7,8-dihydroguanine DNA N-glycosylase activity"/>
    <property type="evidence" value="ECO:0007669"/>
    <property type="project" value="TreeGrafter"/>
</dbReference>
<dbReference type="PATRIC" id="fig|582515.4.peg.373"/>
<evidence type="ECO:0000256" key="10">
    <source>
        <dbReference type="ARBA" id="ARBA00023204"/>
    </source>
</evidence>
<keyword evidence="10 16" id="KW-0234">DNA repair</keyword>
<feature type="binding site" evidence="16">
    <location>
        <position position="129"/>
    </location>
    <ligand>
        <name>DNA</name>
        <dbReference type="ChEBI" id="CHEBI:16991"/>
    </ligand>
</feature>
<evidence type="ECO:0000256" key="8">
    <source>
        <dbReference type="ARBA" id="ARBA00022833"/>
    </source>
</evidence>
<dbReference type="FunCoup" id="U5DQ88">
    <property type="interactions" value="326"/>
</dbReference>
<dbReference type="InterPro" id="IPR010979">
    <property type="entry name" value="Ribosomal_uS13-like_H2TH"/>
</dbReference>
<dbReference type="eggNOG" id="COG0266">
    <property type="taxonomic scope" value="Bacteria"/>
</dbReference>
<comment type="function">
    <text evidence="16">Involved in base excision repair of DNA damaged by oxidation or by mutagenic agents. Acts as DNA glycosylase that recognizes and removes damaged bases. Has a preference for oxidized purines, such as 7,8-dihydro-8-oxoguanine (8-oxoG). Has AP (apurinic/apyrimidinic) lyase activity and introduces nicks in the DNA strand. Cleaves the DNA backbone by beta-delta elimination to generate a single-strand break at the site of the removed base with both 3'- and 5'-phosphates.</text>
</comment>
<evidence type="ECO:0000256" key="2">
    <source>
        <dbReference type="ARBA" id="ARBA00009409"/>
    </source>
</evidence>
<dbReference type="InterPro" id="IPR010663">
    <property type="entry name" value="Znf_FPG/IleRS"/>
</dbReference>
<dbReference type="NCBIfam" id="NF002211">
    <property type="entry name" value="PRK01103.1"/>
    <property type="match status" value="1"/>
</dbReference>
<evidence type="ECO:0000256" key="16">
    <source>
        <dbReference type="HAMAP-Rule" id="MF_00103"/>
    </source>
</evidence>
<dbReference type="PROSITE" id="PS51068">
    <property type="entry name" value="FPG_CAT"/>
    <property type="match status" value="1"/>
</dbReference>
<protein>
    <recommendedName>
        <fullName evidence="16">Formamidopyrimidine-DNA glycosylase</fullName>
        <shortName evidence="16">Fapy-DNA glycosylase</shortName>
        <ecNumber evidence="16">3.2.2.23</ecNumber>
    </recommendedName>
    <alternativeName>
        <fullName evidence="16">DNA-(apurinic or apyrimidinic site) lyase MutM</fullName>
        <shortName evidence="16">AP lyase MutM</shortName>
        <ecNumber evidence="16">4.2.99.18</ecNumber>
    </alternativeName>
</protein>
<dbReference type="EMBL" id="ASSJ01000004">
    <property type="protein sequence ID" value="ERN43012.1"/>
    <property type="molecule type" value="Genomic_DNA"/>
</dbReference>
<evidence type="ECO:0000256" key="9">
    <source>
        <dbReference type="ARBA" id="ARBA00023125"/>
    </source>
</evidence>
<feature type="active site" description="Proton donor" evidence="16">
    <location>
        <position position="3"/>
    </location>
</feature>
<keyword evidence="8 16" id="KW-0862">Zinc</keyword>
<comment type="catalytic activity">
    <reaction evidence="1 16">
        <text>Hydrolysis of DNA containing ring-opened 7-methylguanine residues, releasing 2,6-diamino-4-hydroxy-5-(N-methyl)formamidopyrimidine.</text>
        <dbReference type="EC" id="3.2.2.23"/>
    </reaction>
</comment>
<comment type="similarity">
    <text evidence="2 16">Belongs to the FPG family.</text>
</comment>
<dbReference type="Pfam" id="PF01149">
    <property type="entry name" value="Fapy_DNA_glyco"/>
    <property type="match status" value="1"/>
</dbReference>
<evidence type="ECO:0000256" key="1">
    <source>
        <dbReference type="ARBA" id="ARBA00001668"/>
    </source>
</evidence>
<dbReference type="NCBIfam" id="TIGR00577">
    <property type="entry name" value="fpg"/>
    <property type="match status" value="1"/>
</dbReference>
<feature type="binding site" evidence="16">
    <location>
        <position position="174"/>
    </location>
    <ligand>
        <name>DNA</name>
        <dbReference type="ChEBI" id="CHEBI:16991"/>
    </ligand>
</feature>
<dbReference type="GO" id="GO:0140078">
    <property type="term" value="F:class I DNA-(apurinic or apyrimidinic site) endonuclease activity"/>
    <property type="evidence" value="ECO:0007669"/>
    <property type="project" value="UniProtKB-EC"/>
</dbReference>
<dbReference type="EC" id="3.2.2.23" evidence="16"/>
<comment type="catalytic activity">
    <reaction evidence="14 16">
        <text>2'-deoxyribonucleotide-(2'-deoxyribose 5'-phosphate)-2'-deoxyribonucleotide-DNA = a 3'-end 2'-deoxyribonucleotide-(2,3-dehydro-2,3-deoxyribose 5'-phosphate)-DNA + a 5'-end 5'-phospho-2'-deoxyribonucleoside-DNA + H(+)</text>
        <dbReference type="Rhea" id="RHEA:66592"/>
        <dbReference type="Rhea" id="RHEA-COMP:13180"/>
        <dbReference type="Rhea" id="RHEA-COMP:16897"/>
        <dbReference type="Rhea" id="RHEA-COMP:17067"/>
        <dbReference type="ChEBI" id="CHEBI:15378"/>
        <dbReference type="ChEBI" id="CHEBI:136412"/>
        <dbReference type="ChEBI" id="CHEBI:157695"/>
        <dbReference type="ChEBI" id="CHEBI:167181"/>
        <dbReference type="EC" id="4.2.99.18"/>
    </reaction>
</comment>
<dbReference type="Pfam" id="PF06831">
    <property type="entry name" value="H2TH"/>
    <property type="match status" value="1"/>
</dbReference>
<keyword evidence="9 16" id="KW-0238">DNA-binding</keyword>
<evidence type="ECO:0000256" key="6">
    <source>
        <dbReference type="ARBA" id="ARBA00022771"/>
    </source>
</evidence>
<dbReference type="GO" id="GO:0003684">
    <property type="term" value="F:damaged DNA binding"/>
    <property type="evidence" value="ECO:0007669"/>
    <property type="project" value="InterPro"/>
</dbReference>
<dbReference type="Proteomes" id="UP000016960">
    <property type="component" value="Unassembled WGS sequence"/>
</dbReference>
<dbReference type="InterPro" id="IPR020629">
    <property type="entry name" value="FPG_Glyclase"/>
</dbReference>
<dbReference type="InParanoid" id="U5DQ88"/>
<dbReference type="GO" id="GO:0006284">
    <property type="term" value="P:base-excision repair"/>
    <property type="evidence" value="ECO:0007669"/>
    <property type="project" value="InterPro"/>
</dbReference>
<evidence type="ECO:0000256" key="4">
    <source>
        <dbReference type="ARBA" id="ARBA00022723"/>
    </source>
</evidence>
<sequence length="295" mass="32839">MPELPEVETVRRGLERLTRHHPIWGGDVLLPRAIARPGSYEEFLDGLTGSAIADWHRRGKYLLARLYRPDASAPAARHPDTGSAAGWLGVHLRMSGQLLWLARSEPLCKHVRVRLFFPDARELRFVDARTFGRMWWVPSGVPVEAVITGLQRLGPEPFADEFSPEYLLAASRGRERSIKAALLDQSLLAGIGNIYADEALFQSRIHPATRSRDLTGADTERLHAAILSVLETAIARGGTTFNTFSNLLGVNGNYKHEAWTYGREDEPCRVCATTIVRIKLAGRSAHFCPKCQPAR</sequence>